<accession>A0ABW1AS57</accession>
<dbReference type="EC" id="3.2.2.21" evidence="3"/>
<dbReference type="Gene3D" id="1.10.10.60">
    <property type="entry name" value="Homeodomain-like"/>
    <property type="match status" value="1"/>
</dbReference>
<dbReference type="NCBIfam" id="NF007641">
    <property type="entry name" value="PRK10308.1"/>
    <property type="match status" value="1"/>
</dbReference>
<dbReference type="InterPro" id="IPR018062">
    <property type="entry name" value="HTH_AraC-typ_CS"/>
</dbReference>
<keyword evidence="11" id="KW-0010">Activator</keyword>
<dbReference type="SMART" id="SM00342">
    <property type="entry name" value="HTH_ARAC"/>
    <property type="match status" value="1"/>
</dbReference>
<evidence type="ECO:0000256" key="2">
    <source>
        <dbReference type="ARBA" id="ARBA00001947"/>
    </source>
</evidence>
<dbReference type="InterPro" id="IPR003265">
    <property type="entry name" value="HhH-GPD_domain"/>
</dbReference>
<evidence type="ECO:0000259" key="14">
    <source>
        <dbReference type="PROSITE" id="PS01124"/>
    </source>
</evidence>
<protein>
    <recommendedName>
        <fullName evidence="3">DNA-3-methyladenine glycosylase II</fullName>
        <ecNumber evidence="3">3.2.2.21</ecNumber>
    </recommendedName>
</protein>
<keyword evidence="15" id="KW-0378">Hydrolase</keyword>
<name>A0ABW1AS57_9RHOO</name>
<evidence type="ECO:0000256" key="12">
    <source>
        <dbReference type="ARBA" id="ARBA00023163"/>
    </source>
</evidence>
<comment type="cofactor">
    <cofactor evidence="2">
        <name>Zn(2+)</name>
        <dbReference type="ChEBI" id="CHEBI:29105"/>
    </cofactor>
</comment>
<dbReference type="SUPFAM" id="SSF57884">
    <property type="entry name" value="Ada DNA repair protein, N-terminal domain (N-Ada 10)"/>
    <property type="match status" value="1"/>
</dbReference>
<keyword evidence="15" id="KW-0326">Glycosidase</keyword>
<dbReference type="Gene3D" id="3.30.310.20">
    <property type="entry name" value="DNA-3-methyladenine glycosylase AlkA, N-terminal domain"/>
    <property type="match status" value="1"/>
</dbReference>
<dbReference type="InterPro" id="IPR011257">
    <property type="entry name" value="DNA_glycosylase"/>
</dbReference>
<evidence type="ECO:0000256" key="4">
    <source>
        <dbReference type="ARBA" id="ARBA00022603"/>
    </source>
</evidence>
<comment type="catalytic activity">
    <reaction evidence="1">
        <text>Hydrolysis of alkylated DNA, releasing 3-methyladenine, 3-methylguanine, 7-methylguanine and 7-methyladenine.</text>
        <dbReference type="EC" id="3.2.2.21"/>
    </reaction>
</comment>
<dbReference type="InterPro" id="IPR004026">
    <property type="entry name" value="Ada_DNA_repair_Zn-bd"/>
</dbReference>
<dbReference type="InterPro" id="IPR035451">
    <property type="entry name" value="Ada-like_dom_sf"/>
</dbReference>
<reference evidence="16" key="1">
    <citation type="journal article" date="2019" name="Int. J. Syst. Evol. Microbiol.">
        <title>The Global Catalogue of Microorganisms (GCM) 10K type strain sequencing project: providing services to taxonomists for standard genome sequencing and annotation.</title>
        <authorList>
            <consortium name="The Broad Institute Genomics Platform"/>
            <consortium name="The Broad Institute Genome Sequencing Center for Infectious Disease"/>
            <person name="Wu L."/>
            <person name="Ma J."/>
        </authorList>
    </citation>
    <scope>NUCLEOTIDE SEQUENCE [LARGE SCALE GENOMIC DNA]</scope>
    <source>
        <strain evidence="16">SHR3</strain>
    </source>
</reference>
<keyword evidence="10" id="KW-0238">DNA-binding</keyword>
<dbReference type="InterPro" id="IPR037046">
    <property type="entry name" value="AlkA_N_sf"/>
</dbReference>
<keyword evidence="13" id="KW-0234">DNA repair</keyword>
<dbReference type="SUPFAM" id="SSF55945">
    <property type="entry name" value="TATA-box binding protein-like"/>
    <property type="match status" value="1"/>
</dbReference>
<dbReference type="InterPro" id="IPR051912">
    <property type="entry name" value="Alkylbase_DNA_Glycosylase/TA"/>
</dbReference>
<dbReference type="InterPro" id="IPR018060">
    <property type="entry name" value="HTH_AraC"/>
</dbReference>
<keyword evidence="16" id="KW-1185">Reference proteome</keyword>
<evidence type="ECO:0000256" key="6">
    <source>
        <dbReference type="ARBA" id="ARBA00022723"/>
    </source>
</evidence>
<evidence type="ECO:0000313" key="15">
    <source>
        <dbReference type="EMBL" id="MFC5769771.1"/>
    </source>
</evidence>
<organism evidence="15 16">
    <name type="scientific">Thauera sinica</name>
    <dbReference type="NCBI Taxonomy" id="2665146"/>
    <lineage>
        <taxon>Bacteria</taxon>
        <taxon>Pseudomonadati</taxon>
        <taxon>Pseudomonadota</taxon>
        <taxon>Betaproteobacteria</taxon>
        <taxon>Rhodocyclales</taxon>
        <taxon>Zoogloeaceae</taxon>
        <taxon>Thauera</taxon>
    </lineage>
</organism>
<dbReference type="Proteomes" id="UP001595974">
    <property type="component" value="Unassembled WGS sequence"/>
</dbReference>
<dbReference type="SMART" id="SM00478">
    <property type="entry name" value="ENDO3c"/>
    <property type="match status" value="1"/>
</dbReference>
<feature type="domain" description="HTH araC/xylS-type" evidence="14">
    <location>
        <begin position="87"/>
        <end position="185"/>
    </location>
</feature>
<gene>
    <name evidence="15" type="primary">alkA</name>
    <name evidence="15" type="ORF">ACFPTN_10345</name>
</gene>
<dbReference type="Pfam" id="PF12833">
    <property type="entry name" value="HTH_18"/>
    <property type="match status" value="1"/>
</dbReference>
<keyword evidence="4" id="KW-0489">Methyltransferase</keyword>
<evidence type="ECO:0000256" key="5">
    <source>
        <dbReference type="ARBA" id="ARBA00022679"/>
    </source>
</evidence>
<evidence type="ECO:0000256" key="11">
    <source>
        <dbReference type="ARBA" id="ARBA00023159"/>
    </source>
</evidence>
<evidence type="ECO:0000256" key="7">
    <source>
        <dbReference type="ARBA" id="ARBA00022763"/>
    </source>
</evidence>
<dbReference type="CDD" id="cd00056">
    <property type="entry name" value="ENDO3c"/>
    <property type="match status" value="1"/>
</dbReference>
<dbReference type="PANTHER" id="PTHR43003">
    <property type="entry name" value="DNA-3-METHYLADENINE GLYCOSYLASE"/>
    <property type="match status" value="1"/>
</dbReference>
<dbReference type="EMBL" id="JBHSOG010000041">
    <property type="protein sequence ID" value="MFC5769771.1"/>
    <property type="molecule type" value="Genomic_DNA"/>
</dbReference>
<evidence type="ECO:0000256" key="8">
    <source>
        <dbReference type="ARBA" id="ARBA00022833"/>
    </source>
</evidence>
<keyword evidence="7" id="KW-0227">DNA damage</keyword>
<dbReference type="PROSITE" id="PS00041">
    <property type="entry name" value="HTH_ARAC_FAMILY_1"/>
    <property type="match status" value="1"/>
</dbReference>
<evidence type="ECO:0000256" key="10">
    <source>
        <dbReference type="ARBA" id="ARBA00023125"/>
    </source>
</evidence>
<dbReference type="SUPFAM" id="SSF46689">
    <property type="entry name" value="Homeodomain-like"/>
    <property type="match status" value="2"/>
</dbReference>
<dbReference type="Gene3D" id="3.40.10.10">
    <property type="entry name" value="DNA Methylphosphotriester Repair Domain"/>
    <property type="match status" value="1"/>
</dbReference>
<dbReference type="InterPro" id="IPR023170">
    <property type="entry name" value="HhH_base_excis_C"/>
</dbReference>
<dbReference type="Gene3D" id="1.10.340.30">
    <property type="entry name" value="Hypothetical protein, domain 2"/>
    <property type="match status" value="1"/>
</dbReference>
<keyword evidence="12" id="KW-0804">Transcription</keyword>
<proteinExistence type="predicted"/>
<evidence type="ECO:0000256" key="1">
    <source>
        <dbReference type="ARBA" id="ARBA00000086"/>
    </source>
</evidence>
<dbReference type="SUPFAM" id="SSF48150">
    <property type="entry name" value="DNA-glycosylase"/>
    <property type="match status" value="1"/>
</dbReference>
<keyword evidence="9" id="KW-0805">Transcription regulation</keyword>
<dbReference type="SMART" id="SM01009">
    <property type="entry name" value="AlkA_N"/>
    <property type="match status" value="1"/>
</dbReference>
<keyword evidence="8" id="KW-0862">Zinc</keyword>
<dbReference type="InterPro" id="IPR010316">
    <property type="entry name" value="AlkA_N"/>
</dbReference>
<evidence type="ECO:0000313" key="16">
    <source>
        <dbReference type="Proteomes" id="UP001595974"/>
    </source>
</evidence>
<dbReference type="PANTHER" id="PTHR43003:SF13">
    <property type="entry name" value="DNA-3-METHYLADENINE GLYCOSYLASE 2"/>
    <property type="match status" value="1"/>
</dbReference>
<sequence length="484" mass="52529">MPASPSDYYAALCARDRRFDGRFYVGVSTTRIYCRPVCAVRTPRFENCSFYPSAAAAEAHGFRPCLRCRPELAPGVAPIDAAGRYAAAAARLIDQGFLSGQSCEGLAQRLGISARHLRRVFADRYGVSPVGYAQSQRLLLAKRLLAETALPVTEIALAAGFGSLRRFNGLVRERYRLSPSELRRTAPAARAPHGGHGLHLRLAYRPPLDWAAMLSWLARRAIGGIEAVHGDQYVRSISLMHGGKRLDGWVGVRADASRHALSVEPSASLVPALPLVLARMRRLFDLDASPGDIAAVLGDLAAPRTGLRLPGAVSGFEGAARAVLEQQVSTSAAACLLKRLAERFGEPVPTPWPSVDRLFPAAAALACACDEDIAAIGIPRQRARALRLLAIEAAEGRLDLDDVIDVERGLARLQEIPGIGPWTAGYIAMRAWSWPDVFLCTDYVVRKRLPGMSPGAIDEHARRWSPWRSYAVFHLWASDAPPAP</sequence>
<dbReference type="Pfam" id="PF06029">
    <property type="entry name" value="AlkA_N"/>
    <property type="match status" value="1"/>
</dbReference>
<dbReference type="Pfam" id="PF00730">
    <property type="entry name" value="HhH-GPD"/>
    <property type="match status" value="1"/>
</dbReference>
<dbReference type="RefSeq" id="WP_096447557.1">
    <property type="nucleotide sequence ID" value="NZ_JBHSOG010000041.1"/>
</dbReference>
<keyword evidence="5" id="KW-0808">Transferase</keyword>
<dbReference type="PROSITE" id="PS01124">
    <property type="entry name" value="HTH_ARAC_FAMILY_2"/>
    <property type="match status" value="1"/>
</dbReference>
<evidence type="ECO:0000256" key="13">
    <source>
        <dbReference type="ARBA" id="ARBA00023204"/>
    </source>
</evidence>
<dbReference type="InterPro" id="IPR009057">
    <property type="entry name" value="Homeodomain-like_sf"/>
</dbReference>
<dbReference type="Pfam" id="PF02805">
    <property type="entry name" value="Ada_Zn_binding"/>
    <property type="match status" value="1"/>
</dbReference>
<evidence type="ECO:0000256" key="3">
    <source>
        <dbReference type="ARBA" id="ARBA00012000"/>
    </source>
</evidence>
<dbReference type="GO" id="GO:0003905">
    <property type="term" value="F:alkylbase DNA N-glycosylase activity"/>
    <property type="evidence" value="ECO:0007669"/>
    <property type="project" value="UniProtKB-EC"/>
</dbReference>
<evidence type="ECO:0000256" key="9">
    <source>
        <dbReference type="ARBA" id="ARBA00023015"/>
    </source>
</evidence>
<dbReference type="Gene3D" id="1.10.1670.10">
    <property type="entry name" value="Helix-hairpin-Helix base-excision DNA repair enzymes (C-terminal)"/>
    <property type="match status" value="1"/>
</dbReference>
<keyword evidence="6" id="KW-0479">Metal-binding</keyword>
<comment type="caution">
    <text evidence="15">The sequence shown here is derived from an EMBL/GenBank/DDBJ whole genome shotgun (WGS) entry which is preliminary data.</text>
</comment>